<protein>
    <recommendedName>
        <fullName evidence="3">Serine/threonine-protein phosphatase 4 regulatory subunit 3-like central domain-containing protein</fullName>
    </recommendedName>
</protein>
<dbReference type="GO" id="GO:0030289">
    <property type="term" value="C:protein phosphatase 4 complex"/>
    <property type="evidence" value="ECO:0007669"/>
    <property type="project" value="TreeGrafter"/>
</dbReference>
<dbReference type="InterPro" id="IPR011993">
    <property type="entry name" value="PH-like_dom_sf"/>
</dbReference>
<comment type="subcellular location">
    <subcellularLocation>
        <location evidence="1">Nucleus</location>
    </subcellularLocation>
</comment>
<dbReference type="AlphaFoldDB" id="A0A7S3DFA6"/>
<gene>
    <name evidence="4" type="ORF">PBIL07802_LOCUS18242</name>
</gene>
<dbReference type="InterPro" id="IPR051137">
    <property type="entry name" value="PP4R3-like"/>
</dbReference>
<dbReference type="GO" id="GO:0072542">
    <property type="term" value="F:protein phosphatase activator activity"/>
    <property type="evidence" value="ECO:0007669"/>
    <property type="project" value="TreeGrafter"/>
</dbReference>
<dbReference type="SUPFAM" id="SSF50729">
    <property type="entry name" value="PH domain-like"/>
    <property type="match status" value="1"/>
</dbReference>
<dbReference type="GO" id="GO:0005654">
    <property type="term" value="C:nucleoplasm"/>
    <property type="evidence" value="ECO:0007669"/>
    <property type="project" value="TreeGrafter"/>
</dbReference>
<keyword evidence="2" id="KW-0539">Nucleus</keyword>
<organism evidence="4">
    <name type="scientific">Palpitomonas bilix</name>
    <dbReference type="NCBI Taxonomy" id="652834"/>
    <lineage>
        <taxon>Eukaryota</taxon>
        <taxon>Eukaryota incertae sedis</taxon>
    </lineage>
</organism>
<evidence type="ECO:0000259" key="3">
    <source>
        <dbReference type="Pfam" id="PF04802"/>
    </source>
</evidence>
<dbReference type="InterPro" id="IPR016024">
    <property type="entry name" value="ARM-type_fold"/>
</dbReference>
<evidence type="ECO:0000256" key="2">
    <source>
        <dbReference type="ARBA" id="ARBA00023242"/>
    </source>
</evidence>
<evidence type="ECO:0000313" key="4">
    <source>
        <dbReference type="EMBL" id="CAE0255988.1"/>
    </source>
</evidence>
<dbReference type="InterPro" id="IPR006887">
    <property type="entry name" value="P4R3-like_central_dom"/>
</dbReference>
<evidence type="ECO:0000256" key="1">
    <source>
        <dbReference type="ARBA" id="ARBA00004123"/>
    </source>
</evidence>
<proteinExistence type="predicted"/>
<dbReference type="EMBL" id="HBIB01028051">
    <property type="protein sequence ID" value="CAE0255988.1"/>
    <property type="molecule type" value="Transcribed_RNA"/>
</dbReference>
<dbReference type="Gene3D" id="2.30.29.30">
    <property type="entry name" value="Pleckstrin-homology domain (PH domain)/Phosphotyrosine-binding domain (PTB)"/>
    <property type="match status" value="1"/>
</dbReference>
<reference evidence="4" key="1">
    <citation type="submission" date="2021-01" db="EMBL/GenBank/DDBJ databases">
        <authorList>
            <person name="Corre E."/>
            <person name="Pelletier E."/>
            <person name="Niang G."/>
            <person name="Scheremetjew M."/>
            <person name="Finn R."/>
            <person name="Kale V."/>
            <person name="Holt S."/>
            <person name="Cochrane G."/>
            <person name="Meng A."/>
            <person name="Brown T."/>
            <person name="Cohen L."/>
        </authorList>
    </citation>
    <scope>NUCLEOTIDE SEQUENCE</scope>
    <source>
        <strain evidence="4">NIES-2562</strain>
    </source>
</reference>
<name>A0A7S3DFA6_9EUKA</name>
<dbReference type="SUPFAM" id="SSF48371">
    <property type="entry name" value="ARM repeat"/>
    <property type="match status" value="1"/>
</dbReference>
<dbReference type="Pfam" id="PF04802">
    <property type="entry name" value="PP4R3"/>
    <property type="match status" value="1"/>
</dbReference>
<accession>A0A7S3DFA6</accession>
<sequence length="584" mass="65298">MAEPSGLRAKLYKLEDGQWEDAGTGNVNLDEETESYTLISETPSSDGENEIVISMGVSKEKDHYTVQGNGILCWRDGITQDELALSFETTEGCQKVLDFLNKIRAGLPPLVPLAEAEESRLDDTLESADGEVDDGMGAEFSLPVCSIAGLSDLADAFDSLKPNERSLAASYILEKDYIPQLIDMFERLEDLESEDSLGHIYRIMKGMALLGEESVFEVLLSDANFTRFVGSMEYDPDLPPGTGKFRKFLATKSRFIELIRVENEDVIRKIHLNYRLTFLKDVLLPRVLDDMSFASVNSIVLRNSISIASFLKTNDSYLASLCKGAADTSDIKQQRQYMHLLDEIVQLAKSLGSSPPSLFDALLENGFIAIMNGGALFSKSRKVRQIAVDTLHETTSACTEAIRASIVESLASHSGATVDEMCLLGKLLHVLASDSEVGIQTLAADVICQLLESESVGSSNARSKLIERWYDMYMCKMLELVTKTSHSWVSQKRSVECIMNARYLSSELIVSFLQTHDFRIKYLILKQNLLAEMLKSCKEPGMLKWKHIILSIIRIFKSCVRTKEDFYFKYISQNNIINLLFDVS</sequence>
<dbReference type="PANTHER" id="PTHR23318">
    <property type="entry name" value="ATP SYNTHASE GAMMA-RELATED"/>
    <property type="match status" value="1"/>
</dbReference>
<feature type="domain" description="Serine/threonine-protein phosphatase 4 regulatory subunit 3-like central" evidence="3">
    <location>
        <begin position="161"/>
        <end position="583"/>
    </location>
</feature>
<dbReference type="PANTHER" id="PTHR23318:SF0">
    <property type="entry name" value="SERINE_THREONINE-PROTEIN PHOSPHATASE 4 REGULATORY SUBUNIT 3"/>
    <property type="match status" value="1"/>
</dbReference>